<accession>A0ACC3D6S7</accession>
<evidence type="ECO:0000313" key="1">
    <source>
        <dbReference type="EMBL" id="KAK3062491.1"/>
    </source>
</evidence>
<gene>
    <name evidence="1" type="ORF">LTS18_003954</name>
</gene>
<name>A0ACC3D6S7_9PEZI</name>
<proteinExistence type="predicted"/>
<keyword evidence="2" id="KW-1185">Reference proteome</keyword>
<reference evidence="1" key="1">
    <citation type="submission" date="2024-09" db="EMBL/GenBank/DDBJ databases">
        <title>Black Yeasts Isolated from many extreme environments.</title>
        <authorList>
            <person name="Coleine C."/>
            <person name="Stajich J.E."/>
            <person name="Selbmann L."/>
        </authorList>
    </citation>
    <scope>NUCLEOTIDE SEQUENCE</scope>
    <source>
        <strain evidence="1">CCFEE 5737</strain>
    </source>
</reference>
<dbReference type="Proteomes" id="UP001186974">
    <property type="component" value="Unassembled WGS sequence"/>
</dbReference>
<protein>
    <submittedName>
        <fullName evidence="1">Uncharacterized protein</fullName>
    </submittedName>
</protein>
<evidence type="ECO:0000313" key="2">
    <source>
        <dbReference type="Proteomes" id="UP001186974"/>
    </source>
</evidence>
<sequence>MYKYLLSALAVAASVIATPIEERMTTSTCSPVGISPSKASAIKAAFTSAKIVPDVVPSIDPKVDLYVAYGQKEVKLGNTFSAAETIQDPVFNFTTESDYDPSTTKYLFIIIDPDAPGPEDPLLRQFLHKIVYDISPSCMPNPATTTEGGTTFVMYAPLTPFSVASHRYTYLIYRQPPNFVIPPLQLAEATRAPFNLQQFVTQGNLTLVGGRFMREGLGTTVTTGPVKDAIKKAEAALADLKLTPSQKAALDKAIVVANKVLGI</sequence>
<dbReference type="EMBL" id="JAWDJW010007267">
    <property type="protein sequence ID" value="KAK3062491.1"/>
    <property type="molecule type" value="Genomic_DNA"/>
</dbReference>
<organism evidence="1 2">
    <name type="scientific">Coniosporium uncinatum</name>
    <dbReference type="NCBI Taxonomy" id="93489"/>
    <lineage>
        <taxon>Eukaryota</taxon>
        <taxon>Fungi</taxon>
        <taxon>Dikarya</taxon>
        <taxon>Ascomycota</taxon>
        <taxon>Pezizomycotina</taxon>
        <taxon>Dothideomycetes</taxon>
        <taxon>Dothideomycetes incertae sedis</taxon>
        <taxon>Coniosporium</taxon>
    </lineage>
</organism>
<comment type="caution">
    <text evidence="1">The sequence shown here is derived from an EMBL/GenBank/DDBJ whole genome shotgun (WGS) entry which is preliminary data.</text>
</comment>